<reference evidence="3" key="1">
    <citation type="submission" date="2016-10" db="EMBL/GenBank/DDBJ databases">
        <authorList>
            <person name="Varghese N."/>
            <person name="Submissions S."/>
        </authorList>
    </citation>
    <scope>NUCLEOTIDE SEQUENCE [LARGE SCALE GENOMIC DNA]</scope>
    <source>
        <strain evidence="3">DSM 173</strain>
    </source>
</reference>
<dbReference type="RefSeq" id="WP_091333066.1">
    <property type="nucleotide sequence ID" value="NZ_FNOW01000014.1"/>
</dbReference>
<dbReference type="EMBL" id="FNOW01000014">
    <property type="protein sequence ID" value="SDX80557.1"/>
    <property type="molecule type" value="Genomic_DNA"/>
</dbReference>
<dbReference type="Pfam" id="PF08242">
    <property type="entry name" value="Methyltransf_12"/>
    <property type="match status" value="1"/>
</dbReference>
<accession>A0A1H3EPS5</accession>
<name>A0A1H3EPS5_ALLWA</name>
<keyword evidence="3" id="KW-1185">Reference proteome</keyword>
<dbReference type="Gene3D" id="3.40.50.150">
    <property type="entry name" value="Vaccinia Virus protein VP39"/>
    <property type="match status" value="1"/>
</dbReference>
<protein>
    <submittedName>
        <fullName evidence="2">Methyltransferase domain-containing protein</fullName>
    </submittedName>
</protein>
<keyword evidence="2" id="KW-0489">Methyltransferase</keyword>
<evidence type="ECO:0000313" key="2">
    <source>
        <dbReference type="EMBL" id="SDX80557.1"/>
    </source>
</evidence>
<dbReference type="SUPFAM" id="SSF53335">
    <property type="entry name" value="S-adenosyl-L-methionine-dependent methyltransferases"/>
    <property type="match status" value="1"/>
</dbReference>
<evidence type="ECO:0000313" key="3">
    <source>
        <dbReference type="Proteomes" id="UP000198672"/>
    </source>
</evidence>
<dbReference type="PANTHER" id="PTHR43591">
    <property type="entry name" value="METHYLTRANSFERASE"/>
    <property type="match status" value="1"/>
</dbReference>
<dbReference type="InterPro" id="IPR013217">
    <property type="entry name" value="Methyltransf_12"/>
</dbReference>
<organism evidence="2 3">
    <name type="scientific">Allochromatium warmingii</name>
    <name type="common">Chromatium warmingii</name>
    <dbReference type="NCBI Taxonomy" id="61595"/>
    <lineage>
        <taxon>Bacteria</taxon>
        <taxon>Pseudomonadati</taxon>
        <taxon>Pseudomonadota</taxon>
        <taxon>Gammaproteobacteria</taxon>
        <taxon>Chromatiales</taxon>
        <taxon>Chromatiaceae</taxon>
        <taxon>Allochromatium</taxon>
    </lineage>
</organism>
<dbReference type="InterPro" id="IPR029063">
    <property type="entry name" value="SAM-dependent_MTases_sf"/>
</dbReference>
<keyword evidence="2" id="KW-0808">Transferase</keyword>
<dbReference type="Proteomes" id="UP000198672">
    <property type="component" value="Unassembled WGS sequence"/>
</dbReference>
<proteinExistence type="predicted"/>
<evidence type="ECO:0000259" key="1">
    <source>
        <dbReference type="Pfam" id="PF08242"/>
    </source>
</evidence>
<dbReference type="STRING" id="61595.SAMN05421644_11419"/>
<sequence>MKRRPEPAELMDGVEQAQAYAAADFNASNTLFMELLRRLVRGPLTGALALDLGCGPADIVIRLLRAYPSITCDALDGSRPMLDLAQQALNALPDLAARARLLHDVIPSAQLPRQHYDLVLSNSLLHHLPDPAVLWQTVRETAKPGAPVLIMDLMRPASAGWVEALVETYAGRESEMLRRDFRHSLYAAFEPAEVSAQLAAAGLDSLEVAVVSDRHLAVMGYLPA</sequence>
<feature type="domain" description="Methyltransferase type 12" evidence="1">
    <location>
        <begin position="50"/>
        <end position="146"/>
    </location>
</feature>
<gene>
    <name evidence="2" type="ORF">SAMN05421644_11419</name>
</gene>
<dbReference type="GO" id="GO:0032259">
    <property type="term" value="P:methylation"/>
    <property type="evidence" value="ECO:0007669"/>
    <property type="project" value="UniProtKB-KW"/>
</dbReference>
<dbReference type="GO" id="GO:0008168">
    <property type="term" value="F:methyltransferase activity"/>
    <property type="evidence" value="ECO:0007669"/>
    <property type="project" value="UniProtKB-KW"/>
</dbReference>
<dbReference type="CDD" id="cd02440">
    <property type="entry name" value="AdoMet_MTases"/>
    <property type="match status" value="1"/>
</dbReference>
<dbReference type="AlphaFoldDB" id="A0A1H3EPS5"/>
<dbReference type="OrthoDB" id="9778766at2"/>
<dbReference type="PANTHER" id="PTHR43591:SF24">
    <property type="entry name" value="2-METHOXY-6-POLYPRENYL-1,4-BENZOQUINOL METHYLASE, MITOCHONDRIAL"/>
    <property type="match status" value="1"/>
</dbReference>